<reference evidence="1 2" key="1">
    <citation type="journal article" date="2016" name="Nat. Commun.">
        <title>Thousands of microbial genomes shed light on interconnected biogeochemical processes in an aquifer system.</title>
        <authorList>
            <person name="Anantharaman K."/>
            <person name="Brown C.T."/>
            <person name="Hug L.A."/>
            <person name="Sharon I."/>
            <person name="Castelle C.J."/>
            <person name="Probst A.J."/>
            <person name="Thomas B.C."/>
            <person name="Singh A."/>
            <person name="Wilkins M.J."/>
            <person name="Karaoz U."/>
            <person name="Brodie E.L."/>
            <person name="Williams K.H."/>
            <person name="Hubbard S.S."/>
            <person name="Banfield J.F."/>
        </authorList>
    </citation>
    <scope>NUCLEOTIDE SEQUENCE [LARGE SCALE GENOMIC DNA]</scope>
</reference>
<sequence length="96" mass="11174">MRETRDVLHKFAVVTTRRGRRKIVIRLLHQLHELHTAGKRKRRLRPLPVSTGPRPLINCPAKTVHRPKTLWSVVTTGFKKFFAMMLPAEPLRFADS</sequence>
<comment type="caution">
    <text evidence="1">The sequence shown here is derived from an EMBL/GenBank/DDBJ whole genome shotgun (WGS) entry which is preliminary data.</text>
</comment>
<evidence type="ECO:0000313" key="1">
    <source>
        <dbReference type="EMBL" id="OGG59842.1"/>
    </source>
</evidence>
<accession>A0A1F6DFQ1</accession>
<evidence type="ECO:0000313" key="2">
    <source>
        <dbReference type="Proteomes" id="UP000176377"/>
    </source>
</evidence>
<dbReference type="EMBL" id="MFLA01000016">
    <property type="protein sequence ID" value="OGG59842.1"/>
    <property type="molecule type" value="Genomic_DNA"/>
</dbReference>
<dbReference type="Proteomes" id="UP000176377">
    <property type="component" value="Unassembled WGS sequence"/>
</dbReference>
<protein>
    <submittedName>
        <fullName evidence="1">Uncharacterized protein</fullName>
    </submittedName>
</protein>
<dbReference type="AlphaFoldDB" id="A0A1F6DFQ1"/>
<proteinExistence type="predicted"/>
<gene>
    <name evidence="1" type="ORF">A2765_04625</name>
</gene>
<organism evidence="1 2">
    <name type="scientific">Candidatus Kaiserbacteria bacterium RIFCSPHIGHO2_01_FULL_56_24</name>
    <dbReference type="NCBI Taxonomy" id="1798487"/>
    <lineage>
        <taxon>Bacteria</taxon>
        <taxon>Candidatus Kaiseribacteriota</taxon>
    </lineage>
</organism>
<name>A0A1F6DFQ1_9BACT</name>